<organism evidence="2 3">
    <name type="scientific">Dendryphion nanum</name>
    <dbReference type="NCBI Taxonomy" id="256645"/>
    <lineage>
        <taxon>Eukaryota</taxon>
        <taxon>Fungi</taxon>
        <taxon>Dikarya</taxon>
        <taxon>Ascomycota</taxon>
        <taxon>Pezizomycotina</taxon>
        <taxon>Dothideomycetes</taxon>
        <taxon>Pleosporomycetidae</taxon>
        <taxon>Pleosporales</taxon>
        <taxon>Torulaceae</taxon>
        <taxon>Dendryphion</taxon>
    </lineage>
</organism>
<dbReference type="AlphaFoldDB" id="A0A9P9IET2"/>
<feature type="region of interest" description="Disordered" evidence="1">
    <location>
        <begin position="308"/>
        <end position="363"/>
    </location>
</feature>
<dbReference type="EMBL" id="JAGMWT010000014">
    <property type="protein sequence ID" value="KAH7116780.1"/>
    <property type="molecule type" value="Genomic_DNA"/>
</dbReference>
<dbReference type="OrthoDB" id="409136at2759"/>
<feature type="compositionally biased region" description="Polar residues" evidence="1">
    <location>
        <begin position="149"/>
        <end position="165"/>
    </location>
</feature>
<feature type="compositionally biased region" description="Basic and acidic residues" evidence="1">
    <location>
        <begin position="327"/>
        <end position="340"/>
    </location>
</feature>
<comment type="caution">
    <text evidence="2">The sequence shown here is derived from an EMBL/GenBank/DDBJ whole genome shotgun (WGS) entry which is preliminary data.</text>
</comment>
<gene>
    <name evidence="2" type="ORF">B0J11DRAFT_100836</name>
</gene>
<protein>
    <submittedName>
        <fullName evidence="2">Uncharacterized protein</fullName>
    </submittedName>
</protein>
<sequence length="363" mass="40747">MPKQRHRESLKKLPCSAVSVDLPPCLPAAIRCHSLPVPVSRNLPQSARICHSARVPPLRRQSVMAEVREHPAVANVSLAAILENSVTQPQIGEWLSSPTRDFHSRLVRLSHPLPSSDGLHLSSFYGSSPPKSPPSQQSSSSMAPACVHQPSTASTRPPSLYNYSEATPTETSISTGLASHFSGVPLLDDNNGVLVRRENNIQRPVFECCFWFLNCSYLSNNQEEWQIHCLSHFRGEEPPKSVKCPLCDDFKYTSENGWYSWSLRMDHVAYHHSVLGDTLRTSRPDFHLFQHLWQKRIIDDADLKELKGGNHNLTRQPNNFTVTNGRRGRDGRPARGERHQHIGAGASARRPTRSNMHRSTETQ</sequence>
<proteinExistence type="predicted"/>
<name>A0A9P9IET2_9PLEO</name>
<dbReference type="Proteomes" id="UP000700596">
    <property type="component" value="Unassembled WGS sequence"/>
</dbReference>
<evidence type="ECO:0000313" key="3">
    <source>
        <dbReference type="Proteomes" id="UP000700596"/>
    </source>
</evidence>
<evidence type="ECO:0000256" key="1">
    <source>
        <dbReference type="SAM" id="MobiDB-lite"/>
    </source>
</evidence>
<reference evidence="2" key="1">
    <citation type="journal article" date="2021" name="Nat. Commun.">
        <title>Genetic determinants of endophytism in the Arabidopsis root mycobiome.</title>
        <authorList>
            <person name="Mesny F."/>
            <person name="Miyauchi S."/>
            <person name="Thiergart T."/>
            <person name="Pickel B."/>
            <person name="Atanasova L."/>
            <person name="Karlsson M."/>
            <person name="Huettel B."/>
            <person name="Barry K.W."/>
            <person name="Haridas S."/>
            <person name="Chen C."/>
            <person name="Bauer D."/>
            <person name="Andreopoulos W."/>
            <person name="Pangilinan J."/>
            <person name="LaButti K."/>
            <person name="Riley R."/>
            <person name="Lipzen A."/>
            <person name="Clum A."/>
            <person name="Drula E."/>
            <person name="Henrissat B."/>
            <person name="Kohler A."/>
            <person name="Grigoriev I.V."/>
            <person name="Martin F.M."/>
            <person name="Hacquard S."/>
        </authorList>
    </citation>
    <scope>NUCLEOTIDE SEQUENCE</scope>
    <source>
        <strain evidence="2">MPI-CAGE-CH-0243</strain>
    </source>
</reference>
<feature type="compositionally biased region" description="Low complexity" evidence="1">
    <location>
        <begin position="122"/>
        <end position="141"/>
    </location>
</feature>
<evidence type="ECO:0000313" key="2">
    <source>
        <dbReference type="EMBL" id="KAH7116780.1"/>
    </source>
</evidence>
<feature type="region of interest" description="Disordered" evidence="1">
    <location>
        <begin position="120"/>
        <end position="165"/>
    </location>
</feature>
<feature type="compositionally biased region" description="Polar residues" evidence="1">
    <location>
        <begin position="311"/>
        <end position="324"/>
    </location>
</feature>
<accession>A0A9P9IET2</accession>
<keyword evidence="3" id="KW-1185">Reference proteome</keyword>